<feature type="compositionally biased region" description="Low complexity" evidence="1">
    <location>
        <begin position="53"/>
        <end position="66"/>
    </location>
</feature>
<proteinExistence type="predicted"/>
<dbReference type="GeneTree" id="ENSGT01090000263343"/>
<reference evidence="2" key="2">
    <citation type="submission" date="2025-08" db="UniProtKB">
        <authorList>
            <consortium name="Ensembl"/>
        </authorList>
    </citation>
    <scope>IDENTIFICATION</scope>
</reference>
<feature type="region of interest" description="Disordered" evidence="1">
    <location>
        <begin position="1"/>
        <end position="89"/>
    </location>
</feature>
<dbReference type="Ensembl" id="ENSEAST00005042317.1">
    <property type="protein sequence ID" value="ENSEASP00005056809.1"/>
    <property type="gene ID" value="ENSEASG00005027171.1"/>
</dbReference>
<feature type="compositionally biased region" description="Polar residues" evidence="1">
    <location>
        <begin position="76"/>
        <end position="85"/>
    </location>
</feature>
<dbReference type="AlphaFoldDB" id="A0A9L0JUG4"/>
<evidence type="ECO:0000256" key="1">
    <source>
        <dbReference type="SAM" id="MobiDB-lite"/>
    </source>
</evidence>
<keyword evidence="3" id="KW-1185">Reference proteome</keyword>
<feature type="compositionally biased region" description="Polar residues" evidence="1">
    <location>
        <begin position="17"/>
        <end position="29"/>
    </location>
</feature>
<reference evidence="2 3" key="1">
    <citation type="journal article" date="2020" name="Nat. Commun.">
        <title>Donkey genomes provide new insights into domestication and selection for coat color.</title>
        <authorList>
            <person name="Wang"/>
            <person name="C."/>
            <person name="Li"/>
            <person name="H."/>
            <person name="Guo"/>
            <person name="Y."/>
            <person name="Huang"/>
            <person name="J."/>
            <person name="Sun"/>
            <person name="Y."/>
            <person name="Min"/>
            <person name="J."/>
            <person name="Wang"/>
            <person name="J."/>
            <person name="Fang"/>
            <person name="X."/>
            <person name="Zhao"/>
            <person name="Z."/>
            <person name="Wang"/>
            <person name="S."/>
            <person name="Zhang"/>
            <person name="Y."/>
            <person name="Liu"/>
            <person name="Q."/>
            <person name="Jiang"/>
            <person name="Q."/>
            <person name="Wang"/>
            <person name="X."/>
            <person name="Guo"/>
            <person name="Y."/>
            <person name="Yang"/>
            <person name="C."/>
            <person name="Wang"/>
            <person name="Y."/>
            <person name="Tian"/>
            <person name="F."/>
            <person name="Zhuang"/>
            <person name="G."/>
            <person name="Fan"/>
            <person name="Y."/>
            <person name="Gao"/>
            <person name="Q."/>
            <person name="Li"/>
            <person name="Y."/>
            <person name="Ju"/>
            <person name="Z."/>
            <person name="Li"/>
            <person name="J."/>
            <person name="Li"/>
            <person name="R."/>
            <person name="Hou"/>
            <person name="M."/>
            <person name="Yang"/>
            <person name="G."/>
            <person name="Liu"/>
            <person name="G."/>
            <person name="Liu"/>
            <person name="W."/>
            <person name="Guo"/>
            <person name="J."/>
            <person name="Pan"/>
            <person name="S."/>
            <person name="Fan"/>
            <person name="G."/>
            <person name="Zhang"/>
            <person name="W."/>
            <person name="Zhang"/>
            <person name="R."/>
            <person name="Yu"/>
            <person name="J."/>
            <person name="Zhang"/>
            <person name="X."/>
            <person name="Yin"/>
            <person name="Q."/>
            <person name="Ji"/>
            <person name="C."/>
            <person name="Jin"/>
            <person name="Y."/>
            <person name="Yue"/>
            <person name="G."/>
            <person name="Liu"/>
            <person name="M."/>
            <person name="Xu"/>
            <person name="J."/>
            <person name="Liu"/>
            <person name="S."/>
            <person name="Jordana"/>
            <person name="J."/>
            <person name="Noce"/>
            <person name="A."/>
            <person name="Amills"/>
            <person name="M."/>
            <person name="Wu"/>
            <person name="D.D."/>
            <person name="Li"/>
            <person name="S."/>
            <person name="Zhou"/>
            <person name="X. and Zhong"/>
            <person name="J."/>
        </authorList>
    </citation>
    <scope>NUCLEOTIDE SEQUENCE [LARGE SCALE GENOMIC DNA]</scope>
</reference>
<reference evidence="2" key="3">
    <citation type="submission" date="2025-09" db="UniProtKB">
        <authorList>
            <consortium name="Ensembl"/>
        </authorList>
    </citation>
    <scope>IDENTIFICATION</scope>
</reference>
<name>A0A9L0JUG4_EQUAS</name>
<organism evidence="2 3">
    <name type="scientific">Equus asinus</name>
    <name type="common">Donkey</name>
    <name type="synonym">Equus africanus asinus</name>
    <dbReference type="NCBI Taxonomy" id="9793"/>
    <lineage>
        <taxon>Eukaryota</taxon>
        <taxon>Metazoa</taxon>
        <taxon>Chordata</taxon>
        <taxon>Craniata</taxon>
        <taxon>Vertebrata</taxon>
        <taxon>Euteleostomi</taxon>
        <taxon>Mammalia</taxon>
        <taxon>Eutheria</taxon>
        <taxon>Laurasiatheria</taxon>
        <taxon>Perissodactyla</taxon>
        <taxon>Equidae</taxon>
        <taxon>Equus</taxon>
    </lineage>
</organism>
<evidence type="ECO:0000313" key="3">
    <source>
        <dbReference type="Proteomes" id="UP000694387"/>
    </source>
</evidence>
<sequence>MRSESPGKWGNSPGLHHSSTGKSTASSLPSRGVPGLRATPTAPSAEGGRKTAPSHGSAHPASPPVSLSASGPEPLTAQTLSTPRAASTAPVRLGPISTLAAGAPQLALDSASQ</sequence>
<dbReference type="Proteomes" id="UP000694387">
    <property type="component" value="Chromosome 2"/>
</dbReference>
<accession>A0A9L0JUG4</accession>
<protein>
    <submittedName>
        <fullName evidence="2">Uncharacterized protein</fullName>
    </submittedName>
</protein>
<evidence type="ECO:0000313" key="2">
    <source>
        <dbReference type="Ensembl" id="ENSEASP00005056809.1"/>
    </source>
</evidence>